<dbReference type="EMBL" id="BTCM01000007">
    <property type="protein sequence ID" value="GMK59028.1"/>
    <property type="molecule type" value="Genomic_DNA"/>
</dbReference>
<evidence type="ECO:0000313" key="2">
    <source>
        <dbReference type="Proteomes" id="UP001222932"/>
    </source>
</evidence>
<comment type="caution">
    <text evidence="1">The sequence shown here is derived from an EMBL/GenBank/DDBJ whole genome shotgun (WGS) entry which is preliminary data.</text>
</comment>
<evidence type="ECO:0000313" key="1">
    <source>
        <dbReference type="EMBL" id="GMK59028.1"/>
    </source>
</evidence>
<proteinExistence type="predicted"/>
<protein>
    <submittedName>
        <fullName evidence="1">Uncharacterized protein</fullName>
    </submittedName>
</protein>
<organism evidence="1 2">
    <name type="scientific">Cutaneotrichosporon spelunceum</name>
    <dbReference type="NCBI Taxonomy" id="1672016"/>
    <lineage>
        <taxon>Eukaryota</taxon>
        <taxon>Fungi</taxon>
        <taxon>Dikarya</taxon>
        <taxon>Basidiomycota</taxon>
        <taxon>Agaricomycotina</taxon>
        <taxon>Tremellomycetes</taxon>
        <taxon>Trichosporonales</taxon>
        <taxon>Trichosporonaceae</taxon>
        <taxon>Cutaneotrichosporon</taxon>
    </lineage>
</organism>
<sequence>MHLPPWLAASMAALNAATHSRTSGTDDTLEPVYMATDGGLFMTVDADEGEGAVARLVKASNKPPTAWVWSPHKEARPDHVRIMVAGSEPVLCLAAPVDANGTPKAGDLHLVPCSGKVGADADTDALAGGASKDPARWTMTDEPDSTVSFHLPRGLFVGYSGRSVGASIDYAWSSGWKGMAVERLE</sequence>
<name>A0AAD3TYC9_9TREE</name>
<dbReference type="Proteomes" id="UP001222932">
    <property type="component" value="Unassembled WGS sequence"/>
</dbReference>
<accession>A0AAD3TYC9</accession>
<gene>
    <name evidence="1" type="ORF">CspeluHIS016_0700430</name>
</gene>
<reference evidence="1" key="1">
    <citation type="journal article" date="2023" name="BMC Genomics">
        <title>Chromosome-level genome assemblies of Cutaneotrichosporon spp. (Trichosporonales, Basidiomycota) reveal imbalanced evolution between nucleotide sequences and chromosome synteny.</title>
        <authorList>
            <person name="Kobayashi Y."/>
            <person name="Kayamori A."/>
            <person name="Aoki K."/>
            <person name="Shiwa Y."/>
            <person name="Matsutani M."/>
            <person name="Fujita N."/>
            <person name="Sugita T."/>
            <person name="Iwasaki W."/>
            <person name="Tanaka N."/>
            <person name="Takashima M."/>
        </authorList>
    </citation>
    <scope>NUCLEOTIDE SEQUENCE</scope>
    <source>
        <strain evidence="1">HIS016</strain>
    </source>
</reference>
<keyword evidence="2" id="KW-1185">Reference proteome</keyword>
<reference evidence="1" key="2">
    <citation type="submission" date="2023-06" db="EMBL/GenBank/DDBJ databases">
        <authorList>
            <person name="Kobayashi Y."/>
            <person name="Kayamori A."/>
            <person name="Aoki K."/>
            <person name="Shiwa Y."/>
            <person name="Fujita N."/>
            <person name="Sugita T."/>
            <person name="Iwasaki W."/>
            <person name="Tanaka N."/>
            <person name="Takashima M."/>
        </authorList>
    </citation>
    <scope>NUCLEOTIDE SEQUENCE</scope>
    <source>
        <strain evidence="1">HIS016</strain>
    </source>
</reference>
<dbReference type="AlphaFoldDB" id="A0AAD3TYC9"/>